<dbReference type="InterPro" id="IPR045084">
    <property type="entry name" value="AIB/MYC-like"/>
</dbReference>
<dbReference type="OrthoDB" id="1926382at2759"/>
<dbReference type="Pfam" id="PF00010">
    <property type="entry name" value="HLH"/>
    <property type="match status" value="1"/>
</dbReference>
<comment type="caution">
    <text evidence="6">The sequence shown here is derived from an EMBL/GenBank/DDBJ whole genome shotgun (WGS) entry which is preliminary data.</text>
</comment>
<keyword evidence="2 4" id="KW-0804">Transcription</keyword>
<protein>
    <recommendedName>
        <fullName evidence="4">Transcription factor</fullName>
        <shortName evidence="4">bHLH transcription factor</shortName>
    </recommendedName>
    <alternativeName>
        <fullName evidence="4">Basic helix-loop-helix protein</fullName>
    </alternativeName>
</protein>
<dbReference type="PROSITE" id="PS50888">
    <property type="entry name" value="BHLH"/>
    <property type="match status" value="1"/>
</dbReference>
<evidence type="ECO:0000256" key="3">
    <source>
        <dbReference type="ARBA" id="ARBA00023242"/>
    </source>
</evidence>
<sequence>MFSSSTPPLNLSPGQEALSTLQERIQFFVQNRPEQWAYSIFWKKRHDTDGGLVLAWGAGHFKGTKVVHDTFGVGLEGKTSMEGDGSLDDLISDIEWFYIVSLTRSFAIGDDNLVGKVYSTCNSAWLNGIQELQEYSERAKEAQMHGIQTLVCIPTSSGVLELGSSELIKENLGLLQQATTTLFDSEVAALDSKQPLSPGTFLPLLDTVQFSFADTGMPAGVDKKGEAEIQIMEAAMTEQSSTLGSEHSNFDGVIEKRKPKKRGRKPRIDGKEYHVMAERQRREKLNHLFDTVRAVVPNVSGMDKATLLDAAVSYINKLKAKVGNLETTQARMSSKITKLKGKDIHEHCTIDNHYSSSHSDSKGLVMMEVEVKIIGPDAKIRLQCKNMNHPSARLMGALRDLEFVVLHMSAWSVEDVMIQQVLASLPKGLGTEERAKAALVSRLLS</sequence>
<keyword evidence="1 4" id="KW-0805">Transcription regulation</keyword>
<dbReference type="PANTHER" id="PTHR11514">
    <property type="entry name" value="MYC"/>
    <property type="match status" value="1"/>
</dbReference>
<dbReference type="SMART" id="SM00353">
    <property type="entry name" value="HLH"/>
    <property type="match status" value="1"/>
</dbReference>
<dbReference type="GO" id="GO:0005634">
    <property type="term" value="C:nucleus"/>
    <property type="evidence" value="ECO:0007669"/>
    <property type="project" value="UniProtKB-SubCell"/>
</dbReference>
<dbReference type="GO" id="GO:0003700">
    <property type="term" value="F:DNA-binding transcription factor activity"/>
    <property type="evidence" value="ECO:0007669"/>
    <property type="project" value="InterPro"/>
</dbReference>
<reference evidence="6 7" key="1">
    <citation type="submission" date="2020-06" db="EMBL/GenBank/DDBJ databases">
        <title>Transcriptomic and genomic resources for Thalictrum thalictroides and T. hernandezii: Facilitating candidate gene discovery in an emerging model plant lineage.</title>
        <authorList>
            <person name="Arias T."/>
            <person name="Riano-Pachon D.M."/>
            <person name="Di Stilio V.S."/>
        </authorList>
    </citation>
    <scope>NUCLEOTIDE SEQUENCE [LARGE SCALE GENOMIC DNA]</scope>
    <source>
        <strain evidence="7">cv. WT478/WT964</strain>
        <tissue evidence="6">Leaves</tissue>
    </source>
</reference>
<dbReference type="InterPro" id="IPR011598">
    <property type="entry name" value="bHLH_dom"/>
</dbReference>
<dbReference type="GO" id="GO:0046983">
    <property type="term" value="F:protein dimerization activity"/>
    <property type="evidence" value="ECO:0007669"/>
    <property type="project" value="InterPro"/>
</dbReference>
<comment type="subcellular location">
    <subcellularLocation>
        <location evidence="4">Nucleus</location>
    </subcellularLocation>
</comment>
<keyword evidence="7" id="KW-1185">Reference proteome</keyword>
<evidence type="ECO:0000256" key="1">
    <source>
        <dbReference type="ARBA" id="ARBA00023015"/>
    </source>
</evidence>
<evidence type="ECO:0000313" key="6">
    <source>
        <dbReference type="EMBL" id="KAF5202407.1"/>
    </source>
</evidence>
<dbReference type="Gene3D" id="4.10.280.10">
    <property type="entry name" value="Helix-loop-helix DNA-binding domain"/>
    <property type="match status" value="1"/>
</dbReference>
<accession>A0A7J6X057</accession>
<dbReference type="Pfam" id="PF14215">
    <property type="entry name" value="bHLH-MYC_N"/>
    <property type="match status" value="1"/>
</dbReference>
<gene>
    <name evidence="6" type="ORF">FRX31_008005</name>
</gene>
<dbReference type="GO" id="GO:0000976">
    <property type="term" value="F:transcription cis-regulatory region binding"/>
    <property type="evidence" value="ECO:0007669"/>
    <property type="project" value="TreeGrafter"/>
</dbReference>
<proteinExistence type="predicted"/>
<evidence type="ECO:0000259" key="5">
    <source>
        <dbReference type="PROSITE" id="PS50888"/>
    </source>
</evidence>
<evidence type="ECO:0000256" key="2">
    <source>
        <dbReference type="ARBA" id="ARBA00023163"/>
    </source>
</evidence>
<evidence type="ECO:0000313" key="7">
    <source>
        <dbReference type="Proteomes" id="UP000554482"/>
    </source>
</evidence>
<dbReference type="InterPro" id="IPR036638">
    <property type="entry name" value="HLH_DNA-bd_sf"/>
</dbReference>
<dbReference type="SUPFAM" id="SSF47459">
    <property type="entry name" value="HLH, helix-loop-helix DNA-binding domain"/>
    <property type="match status" value="1"/>
</dbReference>
<keyword evidence="3 4" id="KW-0539">Nucleus</keyword>
<evidence type="ECO:0000256" key="4">
    <source>
        <dbReference type="RuleBase" id="RU369104"/>
    </source>
</evidence>
<name>A0A7J6X057_THATH</name>
<dbReference type="EMBL" id="JABWDY010008161">
    <property type="protein sequence ID" value="KAF5202407.1"/>
    <property type="molecule type" value="Genomic_DNA"/>
</dbReference>
<dbReference type="Proteomes" id="UP000554482">
    <property type="component" value="Unassembled WGS sequence"/>
</dbReference>
<dbReference type="InterPro" id="IPR025610">
    <property type="entry name" value="MYC/MYB_N"/>
</dbReference>
<dbReference type="AlphaFoldDB" id="A0A7J6X057"/>
<feature type="domain" description="BHLH" evidence="5">
    <location>
        <begin position="269"/>
        <end position="318"/>
    </location>
</feature>
<organism evidence="6 7">
    <name type="scientific">Thalictrum thalictroides</name>
    <name type="common">Rue-anemone</name>
    <name type="synonym">Anemone thalictroides</name>
    <dbReference type="NCBI Taxonomy" id="46969"/>
    <lineage>
        <taxon>Eukaryota</taxon>
        <taxon>Viridiplantae</taxon>
        <taxon>Streptophyta</taxon>
        <taxon>Embryophyta</taxon>
        <taxon>Tracheophyta</taxon>
        <taxon>Spermatophyta</taxon>
        <taxon>Magnoliopsida</taxon>
        <taxon>Ranunculales</taxon>
        <taxon>Ranunculaceae</taxon>
        <taxon>Thalictroideae</taxon>
        <taxon>Thalictrum</taxon>
    </lineage>
</organism>
<dbReference type="PANTHER" id="PTHR11514:SF115">
    <property type="entry name" value="TRANSCRIPTION FACTOR"/>
    <property type="match status" value="1"/>
</dbReference>